<dbReference type="AlphaFoldDB" id="A0AAV2B944"/>
<feature type="compositionally biased region" description="Basic and acidic residues" evidence="1">
    <location>
        <begin position="77"/>
        <end position="86"/>
    </location>
</feature>
<proteinExistence type="predicted"/>
<keyword evidence="3" id="KW-1185">Reference proteome</keyword>
<dbReference type="EMBL" id="CAXIEN010000311">
    <property type="protein sequence ID" value="CAL1292723.1"/>
    <property type="molecule type" value="Genomic_DNA"/>
</dbReference>
<accession>A0AAV2B944</accession>
<sequence>MCTKQVNQRLVWISSTWTPRSSMELKFDVLSCQAYKLTKARYTLSNEAISEFHRKTVARSMSEKLMDLYRSDMEKKLRKQDSKELKQNPPRVPSFITV</sequence>
<evidence type="ECO:0000256" key="1">
    <source>
        <dbReference type="SAM" id="MobiDB-lite"/>
    </source>
</evidence>
<gene>
    <name evidence="2" type="ORF">LARSCL_LOCUS17801</name>
</gene>
<protein>
    <submittedName>
        <fullName evidence="2">Uncharacterized protein</fullName>
    </submittedName>
</protein>
<dbReference type="Proteomes" id="UP001497382">
    <property type="component" value="Unassembled WGS sequence"/>
</dbReference>
<feature type="region of interest" description="Disordered" evidence="1">
    <location>
        <begin position="77"/>
        <end position="98"/>
    </location>
</feature>
<reference evidence="2 3" key="1">
    <citation type="submission" date="2024-04" db="EMBL/GenBank/DDBJ databases">
        <authorList>
            <person name="Rising A."/>
            <person name="Reimegard J."/>
            <person name="Sonavane S."/>
            <person name="Akerstrom W."/>
            <person name="Nylinder S."/>
            <person name="Hedman E."/>
            <person name="Kallberg Y."/>
        </authorList>
    </citation>
    <scope>NUCLEOTIDE SEQUENCE [LARGE SCALE GENOMIC DNA]</scope>
</reference>
<name>A0AAV2B944_9ARAC</name>
<evidence type="ECO:0000313" key="2">
    <source>
        <dbReference type="EMBL" id="CAL1292723.1"/>
    </source>
</evidence>
<comment type="caution">
    <text evidence="2">The sequence shown here is derived from an EMBL/GenBank/DDBJ whole genome shotgun (WGS) entry which is preliminary data.</text>
</comment>
<evidence type="ECO:0000313" key="3">
    <source>
        <dbReference type="Proteomes" id="UP001497382"/>
    </source>
</evidence>
<organism evidence="2 3">
    <name type="scientific">Larinioides sclopetarius</name>
    <dbReference type="NCBI Taxonomy" id="280406"/>
    <lineage>
        <taxon>Eukaryota</taxon>
        <taxon>Metazoa</taxon>
        <taxon>Ecdysozoa</taxon>
        <taxon>Arthropoda</taxon>
        <taxon>Chelicerata</taxon>
        <taxon>Arachnida</taxon>
        <taxon>Araneae</taxon>
        <taxon>Araneomorphae</taxon>
        <taxon>Entelegynae</taxon>
        <taxon>Araneoidea</taxon>
        <taxon>Araneidae</taxon>
        <taxon>Larinioides</taxon>
    </lineage>
</organism>